<dbReference type="Proteomes" id="UP001194746">
    <property type="component" value="Unassembled WGS sequence"/>
</dbReference>
<evidence type="ECO:0000313" key="3">
    <source>
        <dbReference type="EMBL" id="KAF9891892.1"/>
    </source>
</evidence>
<proteinExistence type="predicted"/>
<feature type="region of interest" description="Disordered" evidence="1">
    <location>
        <begin position="131"/>
        <end position="158"/>
    </location>
</feature>
<protein>
    <submittedName>
        <fullName evidence="3">Uncharacterized protein</fullName>
    </submittedName>
</protein>
<feature type="chain" id="PRO_5041998204" evidence="2">
    <location>
        <begin position="16"/>
        <end position="179"/>
    </location>
</feature>
<reference evidence="3" key="2">
    <citation type="submission" date="2020-02" db="EMBL/GenBank/DDBJ databases">
        <authorList>
            <person name="Gilchrist C.L.M."/>
            <person name="Chooi Y.-H."/>
        </authorList>
    </citation>
    <scope>NUCLEOTIDE SEQUENCE</scope>
    <source>
        <strain evidence="3">MST-FP2251</strain>
    </source>
</reference>
<keyword evidence="4" id="KW-1185">Reference proteome</keyword>
<comment type="caution">
    <text evidence="3">The sequence shown here is derived from an EMBL/GenBank/DDBJ whole genome shotgun (WGS) entry which is preliminary data.</text>
</comment>
<evidence type="ECO:0000256" key="2">
    <source>
        <dbReference type="SAM" id="SignalP"/>
    </source>
</evidence>
<evidence type="ECO:0000313" key="4">
    <source>
        <dbReference type="Proteomes" id="UP001194746"/>
    </source>
</evidence>
<dbReference type="AlphaFoldDB" id="A0AAD4CSX3"/>
<feature type="compositionally biased region" description="Low complexity" evidence="1">
    <location>
        <begin position="131"/>
        <end position="155"/>
    </location>
</feature>
<evidence type="ECO:0000256" key="1">
    <source>
        <dbReference type="SAM" id="MobiDB-lite"/>
    </source>
</evidence>
<name>A0AAD4CSX3_ASPNN</name>
<organism evidence="3 4">
    <name type="scientific">Aspergillus nanangensis</name>
    <dbReference type="NCBI Taxonomy" id="2582783"/>
    <lineage>
        <taxon>Eukaryota</taxon>
        <taxon>Fungi</taxon>
        <taxon>Dikarya</taxon>
        <taxon>Ascomycota</taxon>
        <taxon>Pezizomycotina</taxon>
        <taxon>Eurotiomycetes</taxon>
        <taxon>Eurotiomycetidae</taxon>
        <taxon>Eurotiales</taxon>
        <taxon>Aspergillaceae</taxon>
        <taxon>Aspergillus</taxon>
        <taxon>Aspergillus subgen. Circumdati</taxon>
    </lineage>
</organism>
<feature type="signal peptide" evidence="2">
    <location>
        <begin position="1"/>
        <end position="15"/>
    </location>
</feature>
<sequence length="179" mass="18283">MKFTWFLVLTATVWAAPEAEAEPTGAELNWQMLENAIHSMTAISFPSPAPNLDNIAAPPRSLLGEIVNNVPPTALMQLAIPSQRKALASSFKAGHTPDWYQSLPTGVKSYISVVKSQLAAGALTAAPVSETPTPVTVTTTGDTAAATTSSEGGAAKPTGGGVVMSGLGAMGVLGIVLVL</sequence>
<keyword evidence="2" id="KW-0732">Signal</keyword>
<dbReference type="EMBL" id="VCAU01000015">
    <property type="protein sequence ID" value="KAF9891892.1"/>
    <property type="molecule type" value="Genomic_DNA"/>
</dbReference>
<accession>A0AAD4CSX3</accession>
<gene>
    <name evidence="3" type="ORF">FE257_002855</name>
</gene>
<reference evidence="3" key="1">
    <citation type="journal article" date="2019" name="Beilstein J. Org. Chem.">
        <title>Nanangenines: drimane sesquiterpenoids as the dominant metabolite cohort of a novel Australian fungus, Aspergillus nanangensis.</title>
        <authorList>
            <person name="Lacey H.J."/>
            <person name="Gilchrist C.L.M."/>
            <person name="Crombie A."/>
            <person name="Kalaitzis J.A."/>
            <person name="Vuong D."/>
            <person name="Rutledge P.J."/>
            <person name="Turner P."/>
            <person name="Pitt J.I."/>
            <person name="Lacey E."/>
            <person name="Chooi Y.H."/>
            <person name="Piggott A.M."/>
        </authorList>
    </citation>
    <scope>NUCLEOTIDE SEQUENCE</scope>
    <source>
        <strain evidence="3">MST-FP2251</strain>
    </source>
</reference>